<accession>A0ABS7F268</accession>
<name>A0ABS7F268_9PROT</name>
<dbReference type="Proteomes" id="UP001519924">
    <property type="component" value="Unassembled WGS sequence"/>
</dbReference>
<evidence type="ECO:0000313" key="1">
    <source>
        <dbReference type="EMBL" id="MBW8268896.1"/>
    </source>
</evidence>
<sequence>MARVLDACQAACRNGDLVVAERLLGLAERLLADRPEPTIALPPQRRGRPPRDSLAIWQEDAETFVALCRMVWRLRQARQRAAPGDA</sequence>
<reference evidence="1 2" key="1">
    <citation type="submission" date="2021-08" db="EMBL/GenBank/DDBJ databases">
        <title>Caldovatus sediminis gen. nov., sp. nov., a moderately thermophilic bacterium isolated from a hot spring.</title>
        <authorList>
            <person name="Hu C.-J."/>
            <person name="Li W.-J."/>
            <person name="Xian W.-D."/>
        </authorList>
    </citation>
    <scope>NUCLEOTIDE SEQUENCE [LARGE SCALE GENOMIC DNA]</scope>
    <source>
        <strain evidence="1 2">SYSU G05006</strain>
    </source>
</reference>
<dbReference type="RefSeq" id="WP_220116393.1">
    <property type="nucleotide sequence ID" value="NZ_JAHZUY010000007.1"/>
</dbReference>
<keyword evidence="2" id="KW-1185">Reference proteome</keyword>
<protein>
    <submittedName>
        <fullName evidence="1">Uncharacterized protein</fullName>
    </submittedName>
</protein>
<organism evidence="1 2">
    <name type="scientific">Caldovatus aquaticus</name>
    <dbReference type="NCBI Taxonomy" id="2865671"/>
    <lineage>
        <taxon>Bacteria</taxon>
        <taxon>Pseudomonadati</taxon>
        <taxon>Pseudomonadota</taxon>
        <taxon>Alphaproteobacteria</taxon>
        <taxon>Acetobacterales</taxon>
        <taxon>Roseomonadaceae</taxon>
        <taxon>Caldovatus</taxon>
    </lineage>
</organism>
<dbReference type="EMBL" id="JAHZUY010000007">
    <property type="protein sequence ID" value="MBW8268896.1"/>
    <property type="molecule type" value="Genomic_DNA"/>
</dbReference>
<gene>
    <name evidence="1" type="ORF">K1J50_05295</name>
</gene>
<proteinExistence type="predicted"/>
<evidence type="ECO:0000313" key="2">
    <source>
        <dbReference type="Proteomes" id="UP001519924"/>
    </source>
</evidence>
<comment type="caution">
    <text evidence="1">The sequence shown here is derived from an EMBL/GenBank/DDBJ whole genome shotgun (WGS) entry which is preliminary data.</text>
</comment>